<evidence type="ECO:0000313" key="2">
    <source>
        <dbReference type="Proteomes" id="UP000565711"/>
    </source>
</evidence>
<accession>A0A846XUZ7</accession>
<comment type="caution">
    <text evidence="1">The sequence shown here is derived from an EMBL/GenBank/DDBJ whole genome shotgun (WGS) entry which is preliminary data.</text>
</comment>
<dbReference type="Pfam" id="PF02566">
    <property type="entry name" value="OsmC"/>
    <property type="match status" value="1"/>
</dbReference>
<organism evidence="1 2">
    <name type="scientific">Nocardia vermiculata</name>
    <dbReference type="NCBI Taxonomy" id="257274"/>
    <lineage>
        <taxon>Bacteria</taxon>
        <taxon>Bacillati</taxon>
        <taxon>Actinomycetota</taxon>
        <taxon>Actinomycetes</taxon>
        <taxon>Mycobacteriales</taxon>
        <taxon>Nocardiaceae</taxon>
        <taxon>Nocardia</taxon>
    </lineage>
</organism>
<dbReference type="Gene3D" id="3.30.300.20">
    <property type="match status" value="1"/>
</dbReference>
<gene>
    <name evidence="1" type="ORF">HGA08_04965</name>
</gene>
<dbReference type="InterPro" id="IPR015946">
    <property type="entry name" value="KH_dom-like_a/b"/>
</dbReference>
<evidence type="ECO:0000313" key="1">
    <source>
        <dbReference type="EMBL" id="NKY49564.1"/>
    </source>
</evidence>
<protein>
    <submittedName>
        <fullName evidence="1">OsmC family peroxiredoxin</fullName>
    </submittedName>
</protein>
<dbReference type="PANTHER" id="PTHR42830:SF2">
    <property type="entry name" value="OSMC_OHR FAMILY PROTEIN"/>
    <property type="match status" value="1"/>
</dbReference>
<dbReference type="PANTHER" id="PTHR42830">
    <property type="entry name" value="OSMOTICALLY INDUCIBLE FAMILY PROTEIN"/>
    <property type="match status" value="1"/>
</dbReference>
<dbReference type="EMBL" id="JAAXOP010000002">
    <property type="protein sequence ID" value="NKY49564.1"/>
    <property type="molecule type" value="Genomic_DNA"/>
</dbReference>
<dbReference type="AlphaFoldDB" id="A0A846XUZ7"/>
<dbReference type="InterPro" id="IPR003718">
    <property type="entry name" value="OsmC/Ohr_fam"/>
</dbReference>
<name>A0A846XUZ7_9NOCA</name>
<dbReference type="RefSeq" id="WP_067867961.1">
    <property type="nucleotide sequence ID" value="NZ_JAAXOP010000002.1"/>
</dbReference>
<keyword evidence="2" id="KW-1185">Reference proteome</keyword>
<dbReference type="InterPro" id="IPR052707">
    <property type="entry name" value="OsmC_Ohr_Peroxiredoxin"/>
</dbReference>
<dbReference type="InterPro" id="IPR036102">
    <property type="entry name" value="OsmC/Ohrsf"/>
</dbReference>
<dbReference type="SUPFAM" id="SSF82784">
    <property type="entry name" value="OsmC-like"/>
    <property type="match status" value="1"/>
</dbReference>
<reference evidence="1 2" key="1">
    <citation type="submission" date="2020-04" db="EMBL/GenBank/DDBJ databases">
        <title>MicrobeNet Type strains.</title>
        <authorList>
            <person name="Nicholson A.C."/>
        </authorList>
    </citation>
    <scope>NUCLEOTIDE SEQUENCE [LARGE SCALE GENOMIC DNA]</scope>
    <source>
        <strain evidence="1 2">JCM 12354</strain>
    </source>
</reference>
<proteinExistence type="predicted"/>
<sequence length="147" mass="16674">MAEHRYRVDVVWTGATTDYRTYSRNHEVLAPGPPPLPASADPVVGRGDPDRWNPEQLLVASLSQCHMLWYLHLAVEAGIVVVDYLDEAEGVMNARRFEQVTLRPRVTITDAALTERARALHEQAHERCFIANSVNFPVHHEPDIRVE</sequence>
<dbReference type="Proteomes" id="UP000565711">
    <property type="component" value="Unassembled WGS sequence"/>
</dbReference>